<dbReference type="AlphaFoldDB" id="K0SCL3"/>
<accession>K0SCL3</accession>
<organism evidence="3 4">
    <name type="scientific">Thalassiosira oceanica</name>
    <name type="common">Marine diatom</name>
    <dbReference type="NCBI Taxonomy" id="159749"/>
    <lineage>
        <taxon>Eukaryota</taxon>
        <taxon>Sar</taxon>
        <taxon>Stramenopiles</taxon>
        <taxon>Ochrophyta</taxon>
        <taxon>Bacillariophyta</taxon>
        <taxon>Coscinodiscophyceae</taxon>
        <taxon>Thalassiosirophycidae</taxon>
        <taxon>Thalassiosirales</taxon>
        <taxon>Thalassiosiraceae</taxon>
        <taxon>Thalassiosira</taxon>
    </lineage>
</organism>
<dbReference type="EMBL" id="AGNL01017952">
    <property type="protein sequence ID" value="EJK63853.1"/>
    <property type="molecule type" value="Genomic_DNA"/>
</dbReference>
<keyword evidence="1" id="KW-0732">Signal</keyword>
<dbReference type="InterPro" id="IPR001767">
    <property type="entry name" value="Hedgehog_Hint"/>
</dbReference>
<name>K0SCL3_THAOC</name>
<evidence type="ECO:0000313" key="3">
    <source>
        <dbReference type="EMBL" id="EJK63853.1"/>
    </source>
</evidence>
<protein>
    <recommendedName>
        <fullName evidence="2">Hedgehog protein Hint domain-containing protein</fullName>
    </recommendedName>
</protein>
<dbReference type="GO" id="GO:0016540">
    <property type="term" value="P:protein autoprocessing"/>
    <property type="evidence" value="ECO:0007669"/>
    <property type="project" value="InterPro"/>
</dbReference>
<evidence type="ECO:0000313" key="4">
    <source>
        <dbReference type="Proteomes" id="UP000266841"/>
    </source>
</evidence>
<proteinExistence type="predicted"/>
<dbReference type="InterPro" id="IPR036844">
    <property type="entry name" value="Hint_dom_sf"/>
</dbReference>
<dbReference type="Proteomes" id="UP000266841">
    <property type="component" value="Unassembled WGS sequence"/>
</dbReference>
<evidence type="ECO:0000259" key="2">
    <source>
        <dbReference type="Pfam" id="PF01079"/>
    </source>
</evidence>
<feature type="signal peptide" evidence="1">
    <location>
        <begin position="1"/>
        <end position="18"/>
    </location>
</feature>
<gene>
    <name evidence="3" type="ORF">THAOC_15465</name>
</gene>
<feature type="chain" id="PRO_5003839867" description="Hedgehog protein Hint domain-containing protein" evidence="1">
    <location>
        <begin position="19"/>
        <end position="350"/>
    </location>
</feature>
<reference evidence="3 4" key="1">
    <citation type="journal article" date="2012" name="Genome Biol.">
        <title>Genome and low-iron response of an oceanic diatom adapted to chronic iron limitation.</title>
        <authorList>
            <person name="Lommer M."/>
            <person name="Specht M."/>
            <person name="Roy A.S."/>
            <person name="Kraemer L."/>
            <person name="Andreson R."/>
            <person name="Gutowska M.A."/>
            <person name="Wolf J."/>
            <person name="Bergner S.V."/>
            <person name="Schilhabel M.B."/>
            <person name="Klostermeier U.C."/>
            <person name="Beiko R.G."/>
            <person name="Rosenstiel P."/>
            <person name="Hippler M."/>
            <person name="Laroche J."/>
        </authorList>
    </citation>
    <scope>NUCLEOTIDE SEQUENCE [LARGE SCALE GENOMIC DNA]</scope>
    <source>
        <strain evidence="3 4">CCMP1005</strain>
    </source>
</reference>
<feature type="domain" description="Hedgehog protein Hint" evidence="2">
    <location>
        <begin position="132"/>
        <end position="308"/>
    </location>
</feature>
<keyword evidence="4" id="KW-1185">Reference proteome</keyword>
<evidence type="ECO:0000256" key="1">
    <source>
        <dbReference type="SAM" id="SignalP"/>
    </source>
</evidence>
<dbReference type="SUPFAM" id="SSF51294">
    <property type="entry name" value="Hedgehog/intein (Hint) domain"/>
    <property type="match status" value="1"/>
</dbReference>
<dbReference type="Pfam" id="PF01079">
    <property type="entry name" value="Hint"/>
    <property type="match status" value="1"/>
</dbReference>
<sequence>MKLSTLALLLLNPPLASGEGGIRSAVTSDESDSANVGWPWEKKKDRTSCQCGAGHCDQRACGQGATCGGHCNQEGLFGPTCGAGHCNQQNTVNPMCGAGNCKQQNSTNPSCGAGHCCQAGATGNISCKAGHCDCQQWYQCIGGSTLLYSCSEEKIIHARDAKIGHRVKTKTDDGEIVCSDVYYLFEHEDTFEELAVEIMTSSGIDLTVSYDHIVYVGESFEDRREVPSQRVKAGDKLITSTHSSSPTAAVVEAVRVKSVGEAGLVNVLTTNPHLLVFSDESAESGVVISAHAVDHNAYGVLFAPVKYIYWTFGAKAVEYMNPLFKTFDYYSKGKTAELTGYVKWMMAIES</sequence>
<comment type="caution">
    <text evidence="3">The sequence shown here is derived from an EMBL/GenBank/DDBJ whole genome shotgun (WGS) entry which is preliminary data.</text>
</comment>
<dbReference type="Gene3D" id="2.170.16.10">
    <property type="entry name" value="Hedgehog/Intein (Hint) domain"/>
    <property type="match status" value="1"/>
</dbReference>
<dbReference type="CDD" id="cd00081">
    <property type="entry name" value="Hint"/>
    <property type="match status" value="1"/>
</dbReference>